<dbReference type="EC" id="3.6.1.7" evidence="2 4"/>
<dbReference type="InterPro" id="IPR020456">
    <property type="entry name" value="Acylphosphatase"/>
</dbReference>
<comment type="caution">
    <text evidence="8">The sequence shown here is derived from an EMBL/GenBank/DDBJ whole genome shotgun (WGS) entry which is preliminary data.</text>
</comment>
<comment type="catalytic activity">
    <reaction evidence="3 4 5">
        <text>an acyl phosphate + H2O = a carboxylate + phosphate + H(+)</text>
        <dbReference type="Rhea" id="RHEA:14965"/>
        <dbReference type="ChEBI" id="CHEBI:15377"/>
        <dbReference type="ChEBI" id="CHEBI:15378"/>
        <dbReference type="ChEBI" id="CHEBI:29067"/>
        <dbReference type="ChEBI" id="CHEBI:43474"/>
        <dbReference type="ChEBI" id="CHEBI:59918"/>
        <dbReference type="EC" id="3.6.1.7"/>
    </reaction>
</comment>
<evidence type="ECO:0000259" key="7">
    <source>
        <dbReference type="PROSITE" id="PS51160"/>
    </source>
</evidence>
<gene>
    <name evidence="8" type="ORF">COY52_11485</name>
</gene>
<comment type="similarity">
    <text evidence="1 6">Belongs to the acylphosphatase family.</text>
</comment>
<evidence type="ECO:0000256" key="3">
    <source>
        <dbReference type="ARBA" id="ARBA00047645"/>
    </source>
</evidence>
<evidence type="ECO:0000256" key="6">
    <source>
        <dbReference type="RuleBase" id="RU004168"/>
    </source>
</evidence>
<protein>
    <recommendedName>
        <fullName evidence="2 4">Acylphosphatase</fullName>
        <ecNumber evidence="2 4">3.6.1.7</ecNumber>
    </recommendedName>
</protein>
<dbReference type="AlphaFoldDB" id="A0A2M7S5T5"/>
<evidence type="ECO:0000256" key="1">
    <source>
        <dbReference type="ARBA" id="ARBA00005614"/>
    </source>
</evidence>
<accession>A0A2M7S5T5</accession>
<dbReference type="PROSITE" id="PS00150">
    <property type="entry name" value="ACYLPHOSPHATASE_1"/>
    <property type="match status" value="1"/>
</dbReference>
<feature type="active site" evidence="4">
    <location>
        <position position="36"/>
    </location>
</feature>
<dbReference type="SUPFAM" id="SSF54975">
    <property type="entry name" value="Acylphosphatase/BLUF domain-like"/>
    <property type="match status" value="1"/>
</dbReference>
<evidence type="ECO:0000256" key="4">
    <source>
        <dbReference type="PROSITE-ProRule" id="PRU00520"/>
    </source>
</evidence>
<dbReference type="InterPro" id="IPR017968">
    <property type="entry name" value="Acylphosphatase_CS"/>
</dbReference>
<organism evidence="8 9">
    <name type="scientific">Candidatus Desantisbacteria bacterium CG_4_10_14_0_8_um_filter_48_22</name>
    <dbReference type="NCBI Taxonomy" id="1974543"/>
    <lineage>
        <taxon>Bacteria</taxon>
        <taxon>Candidatus Desantisiibacteriota</taxon>
    </lineage>
</organism>
<dbReference type="PANTHER" id="PTHR47268">
    <property type="entry name" value="ACYLPHOSPHATASE"/>
    <property type="match status" value="1"/>
</dbReference>
<feature type="domain" description="Acylphosphatase-like" evidence="7">
    <location>
        <begin position="3"/>
        <end position="90"/>
    </location>
</feature>
<dbReference type="Pfam" id="PF00708">
    <property type="entry name" value="Acylphosphatase"/>
    <property type="match status" value="1"/>
</dbReference>
<evidence type="ECO:0000256" key="2">
    <source>
        <dbReference type="ARBA" id="ARBA00012150"/>
    </source>
</evidence>
<name>A0A2M7S5T5_9BACT</name>
<sequence>MRRAHLIISGRVQGVGFRYRARDIAEGLGLKGWVRNLPDGRVETIAEGEDAPVEEFVKYCRKGPPCAHVSGVEISEEEPLNDLAGFDIEY</sequence>
<evidence type="ECO:0000313" key="9">
    <source>
        <dbReference type="Proteomes" id="UP000229307"/>
    </source>
</evidence>
<dbReference type="InterPro" id="IPR036046">
    <property type="entry name" value="Acylphosphatase-like_dom_sf"/>
</dbReference>
<keyword evidence="4 5" id="KW-0378">Hydrolase</keyword>
<dbReference type="EMBL" id="PFMR01000316">
    <property type="protein sequence ID" value="PIZ14673.1"/>
    <property type="molecule type" value="Genomic_DNA"/>
</dbReference>
<evidence type="ECO:0000313" key="8">
    <source>
        <dbReference type="EMBL" id="PIZ14673.1"/>
    </source>
</evidence>
<dbReference type="Gene3D" id="3.30.70.100">
    <property type="match status" value="1"/>
</dbReference>
<dbReference type="PANTHER" id="PTHR47268:SF4">
    <property type="entry name" value="ACYLPHOSPHATASE"/>
    <property type="match status" value="1"/>
</dbReference>
<feature type="active site" evidence="4">
    <location>
        <position position="18"/>
    </location>
</feature>
<dbReference type="PROSITE" id="PS51160">
    <property type="entry name" value="ACYLPHOSPHATASE_3"/>
    <property type="match status" value="1"/>
</dbReference>
<evidence type="ECO:0000256" key="5">
    <source>
        <dbReference type="RuleBase" id="RU000553"/>
    </source>
</evidence>
<dbReference type="InterPro" id="IPR001792">
    <property type="entry name" value="Acylphosphatase-like_dom"/>
</dbReference>
<dbReference type="PROSITE" id="PS00151">
    <property type="entry name" value="ACYLPHOSPHATASE_2"/>
    <property type="match status" value="1"/>
</dbReference>
<proteinExistence type="inferred from homology"/>
<dbReference type="GO" id="GO:0003998">
    <property type="term" value="F:acylphosphatase activity"/>
    <property type="evidence" value="ECO:0007669"/>
    <property type="project" value="UniProtKB-EC"/>
</dbReference>
<dbReference type="Proteomes" id="UP000229307">
    <property type="component" value="Unassembled WGS sequence"/>
</dbReference>
<reference evidence="9" key="1">
    <citation type="submission" date="2017-09" db="EMBL/GenBank/DDBJ databases">
        <title>Depth-based differentiation of microbial function through sediment-hosted aquifers and enrichment of novel symbionts in the deep terrestrial subsurface.</title>
        <authorList>
            <person name="Probst A.J."/>
            <person name="Ladd B."/>
            <person name="Jarett J.K."/>
            <person name="Geller-Mcgrath D.E."/>
            <person name="Sieber C.M.K."/>
            <person name="Emerson J.B."/>
            <person name="Anantharaman K."/>
            <person name="Thomas B.C."/>
            <person name="Malmstrom R."/>
            <person name="Stieglmeier M."/>
            <person name="Klingl A."/>
            <person name="Woyke T."/>
            <person name="Ryan C.M."/>
            <person name="Banfield J.F."/>
        </authorList>
    </citation>
    <scope>NUCLEOTIDE SEQUENCE [LARGE SCALE GENOMIC DNA]</scope>
</reference>